<name>A0ABW9FDZ2_9NOCA</name>
<evidence type="ECO:0000256" key="1">
    <source>
        <dbReference type="SAM" id="Coils"/>
    </source>
</evidence>
<comment type="caution">
    <text evidence="3">The sequence shown here is derived from an EMBL/GenBank/DDBJ whole genome shotgun (WGS) entry which is preliminary data.</text>
</comment>
<feature type="coiled-coil region" evidence="1">
    <location>
        <begin position="226"/>
        <end position="281"/>
    </location>
</feature>
<gene>
    <name evidence="3" type="ORF">ABEU20_002316</name>
</gene>
<sequence length="285" mass="30790">MDVDRVADELYELDPAEFVRARTEWVERARAEKDRDAAKAVSGLKKPTVVGWLVNLLARERPDEIDAILSLGDALRTAQRRLDPQALRELTAQRQRLVRVLAARAGELAARRGRSVGEAALRDVAQTLHAAMADPELAQTVRRGRILGAASYSGFGPASLESVGAAVDSEKGQEVDDGAEDDSSAARAELDVAARAELDAARADEAAARDGSAARDREHARAAEDLTAITTRLAELDRERSRLEEQADFARRAERAAGEAAEAAREELRRALDRVGEAEAAVEGP</sequence>
<keyword evidence="1" id="KW-0175">Coiled coil</keyword>
<evidence type="ECO:0000256" key="2">
    <source>
        <dbReference type="SAM" id="MobiDB-lite"/>
    </source>
</evidence>
<keyword evidence="4" id="KW-1185">Reference proteome</keyword>
<feature type="region of interest" description="Disordered" evidence="2">
    <location>
        <begin position="203"/>
        <end position="222"/>
    </location>
</feature>
<protein>
    <recommendedName>
        <fullName evidence="5">Transposase</fullName>
    </recommendedName>
</protein>
<dbReference type="Proteomes" id="UP001629745">
    <property type="component" value="Unassembled WGS sequence"/>
</dbReference>
<accession>A0ABW9FDZ2</accession>
<organism evidence="3 4">
    <name type="scientific">Rhodococcus parequi</name>
    <dbReference type="NCBI Taxonomy" id="3137122"/>
    <lineage>
        <taxon>Bacteria</taxon>
        <taxon>Bacillati</taxon>
        <taxon>Actinomycetota</taxon>
        <taxon>Actinomycetes</taxon>
        <taxon>Mycobacteriales</taxon>
        <taxon>Nocardiaceae</taxon>
        <taxon>Rhodococcus</taxon>
    </lineage>
</organism>
<feature type="region of interest" description="Disordered" evidence="2">
    <location>
        <begin position="164"/>
        <end position="184"/>
    </location>
</feature>
<evidence type="ECO:0000313" key="4">
    <source>
        <dbReference type="Proteomes" id="UP001629745"/>
    </source>
</evidence>
<reference evidence="3 4" key="1">
    <citation type="submission" date="2023-11" db="EMBL/GenBank/DDBJ databases">
        <authorList>
            <person name="Val-Calvo J."/>
            <person name="Scortti M."/>
            <person name="Vazquez-Boland J."/>
        </authorList>
    </citation>
    <scope>NUCLEOTIDE SEQUENCE [LARGE SCALE GENOMIC DNA]</scope>
    <source>
        <strain evidence="3 4">PAM 2766</strain>
    </source>
</reference>
<dbReference type="RefSeq" id="WP_420164294.1">
    <property type="nucleotide sequence ID" value="NZ_JBDLNV010000003.1"/>
</dbReference>
<evidence type="ECO:0000313" key="3">
    <source>
        <dbReference type="EMBL" id="MFM1723744.1"/>
    </source>
</evidence>
<dbReference type="EMBL" id="JBDLNV010000003">
    <property type="protein sequence ID" value="MFM1723744.1"/>
    <property type="molecule type" value="Genomic_DNA"/>
</dbReference>
<proteinExistence type="predicted"/>
<evidence type="ECO:0008006" key="5">
    <source>
        <dbReference type="Google" id="ProtNLM"/>
    </source>
</evidence>